<evidence type="ECO:0000313" key="2">
    <source>
        <dbReference type="Proteomes" id="UP000019141"/>
    </source>
</evidence>
<dbReference type="GO" id="GO:0004803">
    <property type="term" value="F:transposase activity"/>
    <property type="evidence" value="ECO:0007669"/>
    <property type="project" value="InterPro"/>
</dbReference>
<sequence length="96" mass="11039">MEPFGIKSYDTDYWGTDARYLGVNKHQPGKRNTQKIERKHLTLCTRIKRLARKRICFSKSIQMHGIVIGLFVNRSEVGRAERVVHAVANEQARGLS</sequence>
<dbReference type="InterPro" id="IPR005063">
    <property type="entry name" value="Transposase_27"/>
</dbReference>
<comment type="caution">
    <text evidence="1">The sequence shown here is derived from an EMBL/GenBank/DDBJ whole genome shotgun (WGS) entry which is preliminary data.</text>
</comment>
<dbReference type="Proteomes" id="UP000019141">
    <property type="component" value="Unassembled WGS sequence"/>
</dbReference>
<dbReference type="HOGENOM" id="CLU_076276_9_1_7"/>
<dbReference type="GO" id="GO:0006313">
    <property type="term" value="P:DNA transposition"/>
    <property type="evidence" value="ECO:0007669"/>
    <property type="project" value="InterPro"/>
</dbReference>
<reference evidence="1 2" key="1">
    <citation type="journal article" date="2014" name="Nature">
        <title>An environmental bacterial taxon with a large and distinct metabolic repertoire.</title>
        <authorList>
            <person name="Wilson M.C."/>
            <person name="Mori T."/>
            <person name="Ruckert C."/>
            <person name="Uria A.R."/>
            <person name="Helf M.J."/>
            <person name="Takada K."/>
            <person name="Gernert C."/>
            <person name="Steffens U.A."/>
            <person name="Heycke N."/>
            <person name="Schmitt S."/>
            <person name="Rinke C."/>
            <person name="Helfrich E.J."/>
            <person name="Brachmann A.O."/>
            <person name="Gurgui C."/>
            <person name="Wakimoto T."/>
            <person name="Kracht M."/>
            <person name="Crusemann M."/>
            <person name="Hentschel U."/>
            <person name="Abe I."/>
            <person name="Matsunaga S."/>
            <person name="Kalinowski J."/>
            <person name="Takeyama H."/>
            <person name="Piel J."/>
        </authorList>
    </citation>
    <scope>NUCLEOTIDE SEQUENCE [LARGE SCALE GENOMIC DNA]</scope>
    <source>
        <strain evidence="2">TSY1</strain>
    </source>
</reference>
<protein>
    <submittedName>
        <fullName evidence="1">Uncharacterized protein</fullName>
    </submittedName>
</protein>
<dbReference type="GO" id="GO:0003677">
    <property type="term" value="F:DNA binding"/>
    <property type="evidence" value="ECO:0007669"/>
    <property type="project" value="InterPro"/>
</dbReference>
<evidence type="ECO:0000313" key="1">
    <source>
        <dbReference type="EMBL" id="ETW96217.1"/>
    </source>
</evidence>
<keyword evidence="2" id="KW-1185">Reference proteome</keyword>
<dbReference type="AlphaFoldDB" id="W4LDZ7"/>
<dbReference type="EMBL" id="AZHW01000820">
    <property type="protein sequence ID" value="ETW96217.1"/>
    <property type="molecule type" value="Genomic_DNA"/>
</dbReference>
<proteinExistence type="predicted"/>
<accession>W4LDZ7</accession>
<name>W4LDZ7_ENTF1</name>
<gene>
    <name evidence="1" type="ORF">ETSY1_27505</name>
</gene>
<dbReference type="Pfam" id="PF03400">
    <property type="entry name" value="DDE_Tnp_IS1"/>
    <property type="match status" value="1"/>
</dbReference>
<organism evidence="1 2">
    <name type="scientific">Entotheonella factor</name>
    <dbReference type="NCBI Taxonomy" id="1429438"/>
    <lineage>
        <taxon>Bacteria</taxon>
        <taxon>Pseudomonadati</taxon>
        <taxon>Nitrospinota/Tectimicrobiota group</taxon>
        <taxon>Candidatus Tectimicrobiota</taxon>
        <taxon>Candidatus Entotheonellia</taxon>
        <taxon>Candidatus Entotheonellales</taxon>
        <taxon>Candidatus Entotheonellaceae</taxon>
        <taxon>Candidatus Entotheonella</taxon>
    </lineage>
</organism>